<proteinExistence type="predicted"/>
<dbReference type="AlphaFoldDB" id="A0A6N2RSE5"/>
<name>A0A6N2RSE5_9FIRM</name>
<dbReference type="EMBL" id="CACRTG010000001">
    <property type="protein sequence ID" value="VYS83726.1"/>
    <property type="molecule type" value="Genomic_DNA"/>
</dbReference>
<evidence type="ECO:0008006" key="3">
    <source>
        <dbReference type="Google" id="ProtNLM"/>
    </source>
</evidence>
<reference evidence="2" key="1">
    <citation type="submission" date="2019-11" db="EMBL/GenBank/DDBJ databases">
        <authorList>
            <person name="Feng L."/>
        </authorList>
    </citation>
    <scope>NUCLEOTIDE SEQUENCE</scope>
    <source>
        <strain evidence="2">CnexileLFYP112</strain>
    </source>
</reference>
<keyword evidence="1" id="KW-0472">Membrane</keyword>
<organism evidence="2">
    <name type="scientific">[Clostridium] nexile</name>
    <dbReference type="NCBI Taxonomy" id="29361"/>
    <lineage>
        <taxon>Bacteria</taxon>
        <taxon>Bacillati</taxon>
        <taxon>Bacillota</taxon>
        <taxon>Clostridia</taxon>
        <taxon>Lachnospirales</taxon>
        <taxon>Lachnospiraceae</taxon>
        <taxon>Tyzzerella</taxon>
    </lineage>
</organism>
<feature type="transmembrane region" description="Helical" evidence="1">
    <location>
        <begin position="89"/>
        <end position="109"/>
    </location>
</feature>
<keyword evidence="1" id="KW-0812">Transmembrane</keyword>
<evidence type="ECO:0000256" key="1">
    <source>
        <dbReference type="SAM" id="Phobius"/>
    </source>
</evidence>
<accession>A0A6N2RSE5</accession>
<keyword evidence="1" id="KW-1133">Transmembrane helix</keyword>
<evidence type="ECO:0000313" key="2">
    <source>
        <dbReference type="EMBL" id="VYS83726.1"/>
    </source>
</evidence>
<feature type="transmembrane region" description="Helical" evidence="1">
    <location>
        <begin position="12"/>
        <end position="35"/>
    </location>
</feature>
<feature type="transmembrane region" description="Helical" evidence="1">
    <location>
        <begin position="115"/>
        <end position="136"/>
    </location>
</feature>
<protein>
    <recommendedName>
        <fullName evidence="3">DUF2975 domain-containing protein</fullName>
    </recommendedName>
</protein>
<dbReference type="Pfam" id="PF11188">
    <property type="entry name" value="DUF2975"/>
    <property type="match status" value="1"/>
</dbReference>
<dbReference type="InterPro" id="IPR021354">
    <property type="entry name" value="DUF2975"/>
</dbReference>
<sequence length="150" mass="17191">MREEKIIKFTKIILDIMYFSGMIVVVTLPFTLKLAGEYYSVAIAQNYYKMLVVFAASSIFGIFILGQLRKMMKTVICDDCFVWQNVKSLEIMSVCSFSISILFILKVFFVPTPATLIIILVFFIAALFCIVLSCVFRQAINYKEENDLTI</sequence>
<gene>
    <name evidence="2" type="ORF">CNLFYP112_00308</name>
</gene>
<feature type="transmembrane region" description="Helical" evidence="1">
    <location>
        <begin position="47"/>
        <end position="68"/>
    </location>
</feature>